<dbReference type="Gene3D" id="2.40.10.10">
    <property type="entry name" value="Trypsin-like serine proteases"/>
    <property type="match status" value="2"/>
</dbReference>
<reference evidence="6" key="1">
    <citation type="submission" date="2025-08" db="UniProtKB">
        <authorList>
            <consortium name="Ensembl"/>
        </authorList>
    </citation>
    <scope>IDENTIFICATION</scope>
</reference>
<keyword evidence="2" id="KW-0865">Zymogen</keyword>
<name>A0A8C3SCQ2_CHESE</name>
<dbReference type="Pfam" id="PF00089">
    <property type="entry name" value="Trypsin"/>
    <property type="match status" value="1"/>
</dbReference>
<organism evidence="6 7">
    <name type="scientific">Chelydra serpentina</name>
    <name type="common">Snapping turtle</name>
    <name type="synonym">Testudo serpentina</name>
    <dbReference type="NCBI Taxonomy" id="8475"/>
    <lineage>
        <taxon>Eukaryota</taxon>
        <taxon>Metazoa</taxon>
        <taxon>Chordata</taxon>
        <taxon>Craniata</taxon>
        <taxon>Vertebrata</taxon>
        <taxon>Euteleostomi</taxon>
        <taxon>Archelosauria</taxon>
        <taxon>Testudinata</taxon>
        <taxon>Testudines</taxon>
        <taxon>Cryptodira</taxon>
        <taxon>Durocryptodira</taxon>
        <taxon>Americhelydia</taxon>
        <taxon>Chelydroidea</taxon>
        <taxon>Chelydridae</taxon>
        <taxon>Chelydra</taxon>
    </lineage>
</organism>
<reference evidence="6" key="2">
    <citation type="submission" date="2025-09" db="UniProtKB">
        <authorList>
            <consortium name="Ensembl"/>
        </authorList>
    </citation>
    <scope>IDENTIFICATION</scope>
</reference>
<dbReference type="PROSITE" id="PS50240">
    <property type="entry name" value="TRYPSIN_DOM"/>
    <property type="match status" value="1"/>
</dbReference>
<dbReference type="GO" id="GO:0006508">
    <property type="term" value="P:proteolysis"/>
    <property type="evidence" value="ECO:0007669"/>
    <property type="project" value="InterPro"/>
</dbReference>
<dbReference type="PRINTS" id="PR00722">
    <property type="entry name" value="CHYMOTRYPSIN"/>
</dbReference>
<evidence type="ECO:0000313" key="6">
    <source>
        <dbReference type="Ensembl" id="ENSCSRP00000013009.1"/>
    </source>
</evidence>
<evidence type="ECO:0000256" key="3">
    <source>
        <dbReference type="ARBA" id="ARBA00023157"/>
    </source>
</evidence>
<evidence type="ECO:0000256" key="1">
    <source>
        <dbReference type="ARBA" id="ARBA00022729"/>
    </source>
</evidence>
<accession>A0A8C3SCQ2</accession>
<keyword evidence="7" id="KW-1185">Reference proteome</keyword>
<dbReference type="PROSITE" id="PS00134">
    <property type="entry name" value="TRYPSIN_HIS"/>
    <property type="match status" value="1"/>
</dbReference>
<dbReference type="InterPro" id="IPR001254">
    <property type="entry name" value="Trypsin_dom"/>
</dbReference>
<feature type="region of interest" description="Disordered" evidence="4">
    <location>
        <begin position="183"/>
        <end position="206"/>
    </location>
</feature>
<dbReference type="Proteomes" id="UP000694403">
    <property type="component" value="Unplaced"/>
</dbReference>
<dbReference type="SMART" id="SM00020">
    <property type="entry name" value="Tryp_SPc"/>
    <property type="match status" value="1"/>
</dbReference>
<dbReference type="GO" id="GO:0004252">
    <property type="term" value="F:serine-type endopeptidase activity"/>
    <property type="evidence" value="ECO:0007669"/>
    <property type="project" value="InterPro"/>
</dbReference>
<dbReference type="FunFam" id="2.40.10.10:FF:000005">
    <property type="entry name" value="Serine protease 37"/>
    <property type="match status" value="1"/>
</dbReference>
<proteinExistence type="predicted"/>
<evidence type="ECO:0000313" key="7">
    <source>
        <dbReference type="Proteomes" id="UP000694403"/>
    </source>
</evidence>
<dbReference type="CDD" id="cd00190">
    <property type="entry name" value="Tryp_SPc"/>
    <property type="match status" value="1"/>
</dbReference>
<evidence type="ECO:0000256" key="4">
    <source>
        <dbReference type="SAM" id="MobiDB-lite"/>
    </source>
</evidence>
<dbReference type="PANTHER" id="PTHR24271:SF81">
    <property type="entry name" value="GRANZYME B"/>
    <property type="match status" value="1"/>
</dbReference>
<dbReference type="InterPro" id="IPR009003">
    <property type="entry name" value="Peptidase_S1_PA"/>
</dbReference>
<sequence>VEIIGGWEAKPHSRPYMAYLEIQSGNDTYRCGGFLVSENFVLTAAHCNGDEITVSLGAHNIKQQERSRQKITARRQIPHPQYNNEPLNNDIMLLQLEKSAKLNEWVGTIGLPRSNERVKAGTECSVAGWGSTRTEYLLFPDTLQEVDVVVMPDAKFGSNKIRVQYLVGPCQQYNTKRVQAAPGNLGELHSTPGAALRGNTSPLGSTESECRKKLLIK</sequence>
<dbReference type="AlphaFoldDB" id="A0A8C3SCQ2"/>
<keyword evidence="3" id="KW-1015">Disulfide bond</keyword>
<dbReference type="InterPro" id="IPR043504">
    <property type="entry name" value="Peptidase_S1_PA_chymotrypsin"/>
</dbReference>
<dbReference type="Ensembl" id="ENSCSRT00000013539.1">
    <property type="protein sequence ID" value="ENSCSRP00000013009.1"/>
    <property type="gene ID" value="ENSCSRG00000009842.1"/>
</dbReference>
<protein>
    <recommendedName>
        <fullName evidence="5">Peptidase S1 domain-containing protein</fullName>
    </recommendedName>
</protein>
<dbReference type="InterPro" id="IPR001314">
    <property type="entry name" value="Peptidase_S1A"/>
</dbReference>
<dbReference type="InterPro" id="IPR018114">
    <property type="entry name" value="TRYPSIN_HIS"/>
</dbReference>
<feature type="domain" description="Peptidase S1" evidence="5">
    <location>
        <begin position="3"/>
        <end position="210"/>
    </location>
</feature>
<dbReference type="PANTHER" id="PTHR24271">
    <property type="entry name" value="KALLIKREIN-RELATED"/>
    <property type="match status" value="1"/>
</dbReference>
<dbReference type="SUPFAM" id="SSF50494">
    <property type="entry name" value="Trypsin-like serine proteases"/>
    <property type="match status" value="1"/>
</dbReference>
<keyword evidence="1" id="KW-0732">Signal</keyword>
<evidence type="ECO:0000259" key="5">
    <source>
        <dbReference type="PROSITE" id="PS50240"/>
    </source>
</evidence>
<evidence type="ECO:0000256" key="2">
    <source>
        <dbReference type="ARBA" id="ARBA00023145"/>
    </source>
</evidence>